<dbReference type="Pfam" id="PF02770">
    <property type="entry name" value="Acyl-CoA_dh_M"/>
    <property type="match status" value="1"/>
</dbReference>
<evidence type="ECO:0000256" key="5">
    <source>
        <dbReference type="ARBA" id="ARBA00023002"/>
    </source>
</evidence>
<dbReference type="InterPro" id="IPR006091">
    <property type="entry name" value="Acyl-CoA_Oxase/DH_mid-dom"/>
</dbReference>
<evidence type="ECO:0000256" key="9">
    <source>
        <dbReference type="ARBA" id="ARBA00069043"/>
    </source>
</evidence>
<feature type="domain" description="Acyl-CoA dehydrogenase/oxidase N-terminal" evidence="13">
    <location>
        <begin position="60"/>
        <end position="176"/>
    </location>
</feature>
<evidence type="ECO:0000259" key="12">
    <source>
        <dbReference type="Pfam" id="PF02770"/>
    </source>
</evidence>
<evidence type="ECO:0000256" key="3">
    <source>
        <dbReference type="ARBA" id="ARBA00022630"/>
    </source>
</evidence>
<keyword evidence="5 10" id="KW-0560">Oxidoreductase</keyword>
<dbReference type="Gene3D" id="2.40.110.10">
    <property type="entry name" value="Butyryl-CoA Dehydrogenase, subunit A, domain 2"/>
    <property type="match status" value="1"/>
</dbReference>
<keyword evidence="3 10" id="KW-0285">Flavoprotein</keyword>
<organism evidence="15 16">
    <name type="scientific">Pseudomonas marginalis pv. marginalis</name>
    <dbReference type="NCBI Taxonomy" id="97473"/>
    <lineage>
        <taxon>Bacteria</taxon>
        <taxon>Pseudomonadati</taxon>
        <taxon>Pseudomonadota</taxon>
        <taxon>Gammaproteobacteria</taxon>
        <taxon>Pseudomonadales</taxon>
        <taxon>Pseudomonadaceae</taxon>
        <taxon>Pseudomonas</taxon>
    </lineage>
</organism>
<dbReference type="InterPro" id="IPR052166">
    <property type="entry name" value="Diverse_Acyl-CoA_DH"/>
</dbReference>
<dbReference type="GO" id="GO:0050660">
    <property type="term" value="F:flavin adenine dinucleotide binding"/>
    <property type="evidence" value="ECO:0007669"/>
    <property type="project" value="InterPro"/>
</dbReference>
<comment type="cofactor">
    <cofactor evidence="1 10">
        <name>FAD</name>
        <dbReference type="ChEBI" id="CHEBI:57692"/>
    </cofactor>
</comment>
<dbReference type="Pfam" id="PF00441">
    <property type="entry name" value="Acyl-CoA_dh_1"/>
    <property type="match status" value="1"/>
</dbReference>
<feature type="domain" description="Acyl-CoA dehydrogenase/oxidase C-terminal" evidence="11">
    <location>
        <begin position="296"/>
        <end position="464"/>
    </location>
</feature>
<dbReference type="AlphaFoldDB" id="A0A3M3ZZ57"/>
<evidence type="ECO:0000256" key="10">
    <source>
        <dbReference type="RuleBase" id="RU362125"/>
    </source>
</evidence>
<dbReference type="InterPro" id="IPR046373">
    <property type="entry name" value="Acyl-CoA_Oxase/DH_mid-dom_sf"/>
</dbReference>
<dbReference type="FunFam" id="2.40.110.10:FF:000031">
    <property type="entry name" value="Acyl-CoA dehydrogenase, putative"/>
    <property type="match status" value="1"/>
</dbReference>
<dbReference type="Pfam" id="PF12806">
    <property type="entry name" value="Acyl-CoA_dh_C"/>
    <property type="match status" value="1"/>
</dbReference>
<dbReference type="InterPro" id="IPR036250">
    <property type="entry name" value="AcylCo_DH-like_C"/>
</dbReference>
<name>A0A3M3ZZ57_PSEMA</name>
<evidence type="ECO:0000313" key="16">
    <source>
        <dbReference type="Proteomes" id="UP000276587"/>
    </source>
</evidence>
<gene>
    <name evidence="15" type="ORF">ALQ29_05132</name>
</gene>
<evidence type="ECO:0000259" key="13">
    <source>
        <dbReference type="Pfam" id="PF02771"/>
    </source>
</evidence>
<evidence type="ECO:0000259" key="14">
    <source>
        <dbReference type="Pfam" id="PF12806"/>
    </source>
</evidence>
<dbReference type="InterPro" id="IPR037069">
    <property type="entry name" value="AcylCoA_DH/ox_N_sf"/>
</dbReference>
<comment type="caution">
    <text evidence="15">The sequence shown here is derived from an EMBL/GenBank/DDBJ whole genome shotgun (WGS) entry which is preliminary data.</text>
</comment>
<feature type="domain" description="Acyl-CoA oxidase/dehydrogenase middle" evidence="12">
    <location>
        <begin position="181"/>
        <end position="285"/>
    </location>
</feature>
<sequence length="608" mass="65228">MSAAVAGSRLKPSADGDIAMPEYKAPLRDMRFLIDNVFDFHGHYAALGATDASPDMVGAILEEGAKFCENVLAPLNRSGDEEGCHFDNGVVTTPKGFKEAFAQYVEGGWHGVAADPAYGGQGLPQSLGLVLSEMIGSSNTSWGMYPGLTHGAMSAIHAHGTAEQKDTYLSKLTAGEWTGTMCLTEAHCGTDLGLIKTRAVPQADGSYAVTGSKIFISAGEHDMSANIIHLVLAKLPDAPAGTKGISLFIVPKFHADSGERNAVHCGSIEHKMGIKGSATCVLNFDGAKGFLIGEANKGLNCMFTMMNHARLGTGMQGLCNGEASFQGAIKYANDRLQMRSLTGAKAPEKVADPIIVHPDVRRMLLTMKAFNEGNRALTYFTAQLLDTAHLSSDATQRQDAEDLLAFLTPICKAFMTDTGLEVTNHGMQVFGGHGYIREWGMEQLARDARIAPIYEGTNGIQALDLLGRKVLGSQGKLLRGFTRIVHKFCGANAEHPQLKAYVAQLNQLNGEWGELTTQVGMAAMKNPDEVGAAAVDYLMYSGYVILAYLWLRMAIAALEQQDTDFAKAKLATCDFYFKRLLPRTASHRAAVQAGSECLMSLPAEAFAL</sequence>
<evidence type="ECO:0000256" key="7">
    <source>
        <dbReference type="ARBA" id="ARBA00058683"/>
    </source>
</evidence>
<evidence type="ECO:0000256" key="1">
    <source>
        <dbReference type="ARBA" id="ARBA00001974"/>
    </source>
</evidence>
<accession>A0A3M3ZZ57</accession>
<dbReference type="EMBL" id="RBQF01000410">
    <property type="protein sequence ID" value="RMO99916.1"/>
    <property type="molecule type" value="Genomic_DNA"/>
</dbReference>
<dbReference type="EC" id="1.3.99.41" evidence="8"/>
<evidence type="ECO:0000256" key="6">
    <source>
        <dbReference type="ARBA" id="ARBA00051388"/>
    </source>
</evidence>
<evidence type="ECO:0000256" key="4">
    <source>
        <dbReference type="ARBA" id="ARBA00022827"/>
    </source>
</evidence>
<protein>
    <recommendedName>
        <fullName evidence="9">3-methylmercaptopropionyl-CoA dehydrogenase</fullName>
        <ecNumber evidence="8">1.3.99.41</ecNumber>
    </recommendedName>
</protein>
<dbReference type="GO" id="GO:0016627">
    <property type="term" value="F:oxidoreductase activity, acting on the CH-CH group of donors"/>
    <property type="evidence" value="ECO:0007669"/>
    <property type="project" value="InterPro"/>
</dbReference>
<keyword evidence="16" id="KW-1185">Reference proteome</keyword>
<dbReference type="Proteomes" id="UP000276587">
    <property type="component" value="Unassembled WGS sequence"/>
</dbReference>
<comment type="catalytic activity">
    <reaction evidence="6">
        <text>3-(methylsulfanyl)propanoyl-CoA + oxidized [electron-transfer flavoprotein] + H(+) = 3-(methylsulfanyl)acryloyl-CoA + reduced [electron-transfer flavoprotein]</text>
        <dbReference type="Rhea" id="RHEA:52612"/>
        <dbReference type="Rhea" id="RHEA-COMP:10685"/>
        <dbReference type="Rhea" id="RHEA-COMP:10686"/>
        <dbReference type="ChEBI" id="CHEBI:15378"/>
        <dbReference type="ChEBI" id="CHEBI:57692"/>
        <dbReference type="ChEBI" id="CHEBI:58307"/>
        <dbReference type="ChEBI" id="CHEBI:82815"/>
        <dbReference type="ChEBI" id="CHEBI:84994"/>
        <dbReference type="EC" id="1.3.99.41"/>
    </reaction>
    <physiologicalReaction direction="left-to-right" evidence="6">
        <dbReference type="Rhea" id="RHEA:52613"/>
    </physiologicalReaction>
</comment>
<dbReference type="Gene3D" id="1.20.140.10">
    <property type="entry name" value="Butyryl-CoA Dehydrogenase, subunit A, domain 3"/>
    <property type="match status" value="1"/>
</dbReference>
<dbReference type="InterPro" id="IPR009075">
    <property type="entry name" value="AcylCo_DH/oxidase_C"/>
</dbReference>
<dbReference type="Pfam" id="PF02771">
    <property type="entry name" value="Acyl-CoA_dh_N"/>
    <property type="match status" value="1"/>
</dbReference>
<dbReference type="PANTHER" id="PTHR42803">
    <property type="entry name" value="ACYL-COA DEHYDROGENASE"/>
    <property type="match status" value="1"/>
</dbReference>
<comment type="function">
    <text evidence="7">Involved in the assimilation of dimethylsulphoniopropionate (DMSP), an important compound in the fixation of carbon in marine phytoplankton, by mediating the conversion of 3-(methylthio)propanoyl-CoA (MMPA-CoA) to 3-(methylthio)acryloyl-CoA (MTA-CoA).</text>
</comment>
<evidence type="ECO:0000256" key="8">
    <source>
        <dbReference type="ARBA" id="ARBA00066694"/>
    </source>
</evidence>
<comment type="similarity">
    <text evidence="2 10">Belongs to the acyl-CoA dehydrogenase family.</text>
</comment>
<evidence type="ECO:0000256" key="2">
    <source>
        <dbReference type="ARBA" id="ARBA00009347"/>
    </source>
</evidence>
<dbReference type="SUPFAM" id="SSF47203">
    <property type="entry name" value="Acyl-CoA dehydrogenase C-terminal domain-like"/>
    <property type="match status" value="1"/>
</dbReference>
<proteinExistence type="inferred from homology"/>
<feature type="domain" description="Acetyl-CoA dehydrogenase-like C-terminal" evidence="14">
    <location>
        <begin position="483"/>
        <end position="602"/>
    </location>
</feature>
<dbReference type="PANTHER" id="PTHR42803:SF1">
    <property type="entry name" value="BROAD-SPECIFICITY LINEAR ACYL-COA DEHYDROGENASE FADE5"/>
    <property type="match status" value="1"/>
</dbReference>
<dbReference type="InterPro" id="IPR013786">
    <property type="entry name" value="AcylCoA_DH/ox_N"/>
</dbReference>
<keyword evidence="4 10" id="KW-0274">FAD</keyword>
<reference evidence="15 16" key="1">
    <citation type="submission" date="2018-08" db="EMBL/GenBank/DDBJ databases">
        <title>Recombination of ecologically and evolutionarily significant loci maintains genetic cohesion in the Pseudomonas syringae species complex.</title>
        <authorList>
            <person name="Dillon M."/>
            <person name="Thakur S."/>
            <person name="Almeida R.N.D."/>
            <person name="Weir B.S."/>
            <person name="Guttman D.S."/>
        </authorList>
    </citation>
    <scope>NUCLEOTIDE SEQUENCE [LARGE SCALE GENOMIC DNA]</scope>
    <source>
        <strain evidence="15 16">ICMP 3555</strain>
    </source>
</reference>
<dbReference type="InterPro" id="IPR025878">
    <property type="entry name" value="Acyl-CoA_dh-like_C_dom"/>
</dbReference>
<evidence type="ECO:0000259" key="11">
    <source>
        <dbReference type="Pfam" id="PF00441"/>
    </source>
</evidence>
<dbReference type="InterPro" id="IPR009100">
    <property type="entry name" value="AcylCoA_DH/oxidase_NM_dom_sf"/>
</dbReference>
<dbReference type="Gene3D" id="1.10.540.10">
    <property type="entry name" value="Acyl-CoA dehydrogenase/oxidase, N-terminal domain"/>
    <property type="match status" value="1"/>
</dbReference>
<evidence type="ECO:0000313" key="15">
    <source>
        <dbReference type="EMBL" id="RMO99916.1"/>
    </source>
</evidence>
<dbReference type="SUPFAM" id="SSF56645">
    <property type="entry name" value="Acyl-CoA dehydrogenase NM domain-like"/>
    <property type="match status" value="1"/>
</dbReference>